<dbReference type="RefSeq" id="WP_193637895.1">
    <property type="nucleotide sequence ID" value="NZ_JADCSA010000006.1"/>
</dbReference>
<dbReference type="Gene3D" id="2.130.10.10">
    <property type="entry name" value="YVTN repeat-like/Quinoprotein amine dehydrogenase"/>
    <property type="match status" value="1"/>
</dbReference>
<evidence type="ECO:0000313" key="2">
    <source>
        <dbReference type="EMBL" id="MBE7324565.1"/>
    </source>
</evidence>
<evidence type="ECO:0000256" key="1">
    <source>
        <dbReference type="SAM" id="SignalP"/>
    </source>
</evidence>
<feature type="signal peptide" evidence="1">
    <location>
        <begin position="1"/>
        <end position="23"/>
    </location>
</feature>
<accession>A0ABR9RSL8</accession>
<dbReference type="Proteomes" id="UP000756387">
    <property type="component" value="Unassembled WGS sequence"/>
</dbReference>
<dbReference type="SUPFAM" id="SSF110296">
    <property type="entry name" value="Oligoxyloglucan reducing end-specific cellobiohydrolase"/>
    <property type="match status" value="1"/>
</dbReference>
<dbReference type="EMBL" id="JADCSA010000006">
    <property type="protein sequence ID" value="MBE7324565.1"/>
    <property type="molecule type" value="Genomic_DNA"/>
</dbReference>
<proteinExistence type="predicted"/>
<feature type="chain" id="PRO_5045598712" description="Exo-alpha-sialidase" evidence="1">
    <location>
        <begin position="24"/>
        <end position="283"/>
    </location>
</feature>
<dbReference type="InterPro" id="IPR015943">
    <property type="entry name" value="WD40/YVTN_repeat-like_dom_sf"/>
</dbReference>
<dbReference type="InterPro" id="IPR054817">
    <property type="entry name" value="Glycosyl_F510_1955-like"/>
</dbReference>
<dbReference type="PROSITE" id="PS51257">
    <property type="entry name" value="PROKAR_LIPOPROTEIN"/>
    <property type="match status" value="1"/>
</dbReference>
<keyword evidence="3" id="KW-1185">Reference proteome</keyword>
<organism evidence="2 3">
    <name type="scientific">Nocardioides malaquae</name>
    <dbReference type="NCBI Taxonomy" id="2773426"/>
    <lineage>
        <taxon>Bacteria</taxon>
        <taxon>Bacillati</taxon>
        <taxon>Actinomycetota</taxon>
        <taxon>Actinomycetes</taxon>
        <taxon>Propionibacteriales</taxon>
        <taxon>Nocardioidaceae</taxon>
        <taxon>Nocardioides</taxon>
    </lineage>
</organism>
<comment type="caution">
    <text evidence="2">The sequence shown here is derived from an EMBL/GenBank/DDBJ whole genome shotgun (WGS) entry which is preliminary data.</text>
</comment>
<dbReference type="NCBIfam" id="NF045728">
    <property type="entry name" value="glycosyl_F510_1955"/>
    <property type="match status" value="1"/>
</dbReference>
<gene>
    <name evidence="2" type="ORF">IEQ44_07865</name>
</gene>
<evidence type="ECO:0008006" key="4">
    <source>
        <dbReference type="Google" id="ProtNLM"/>
    </source>
</evidence>
<protein>
    <recommendedName>
        <fullName evidence="4">Exo-alpha-sialidase</fullName>
    </recommendedName>
</protein>
<evidence type="ECO:0000313" key="3">
    <source>
        <dbReference type="Proteomes" id="UP000756387"/>
    </source>
</evidence>
<keyword evidence="1" id="KW-0732">Signal</keyword>
<sequence length="283" mass="30220">MLARNLLASFAIGALILTTGCAAEEEPAAPATSEVQSLGHVHGLGVNPGDQMLYAATHFGVIRIGDDGSLARIADRWQDTMAFTIIGPDHFLGSGHPDMREDLPPHLGMIESTDAASTWSSVSLKGEADFHALDVVGDRIYAFDSVTGRLLTATDRKNWSVVAEEPVIDLVINPSNTQEVLTSSPEGELQLRGVDSTSITLDSAPPLVFLGWPTSDQLAGLAADGSVYSSNDQGETWDRVGRVPGDPEAFDVTGQQWHAATDQGIYRSEDVGRTWVPLIQVIS</sequence>
<name>A0ABR9RSL8_9ACTN</name>
<reference evidence="2 3" key="1">
    <citation type="submission" date="2020-10" db="EMBL/GenBank/DDBJ databases">
        <title>Nocardioides sp. isolated from sludge.</title>
        <authorList>
            <person name="Zhang X."/>
        </authorList>
    </citation>
    <scope>NUCLEOTIDE SEQUENCE [LARGE SCALE GENOMIC DNA]</scope>
    <source>
        <strain evidence="2 3">Y6</strain>
    </source>
</reference>